<dbReference type="AlphaFoldDB" id="A0A813HMH5"/>
<keyword evidence="10" id="KW-0812">Transmembrane</keyword>
<evidence type="ECO:0000313" key="12">
    <source>
        <dbReference type="EMBL" id="CAE8638631.1"/>
    </source>
</evidence>
<proteinExistence type="inferred from homology"/>
<organism evidence="12 13">
    <name type="scientific">Polarella glacialis</name>
    <name type="common">Dinoflagellate</name>
    <dbReference type="NCBI Taxonomy" id="89957"/>
    <lineage>
        <taxon>Eukaryota</taxon>
        <taxon>Sar</taxon>
        <taxon>Alveolata</taxon>
        <taxon>Dinophyceae</taxon>
        <taxon>Suessiales</taxon>
        <taxon>Suessiaceae</taxon>
        <taxon>Polarella</taxon>
    </lineage>
</organism>
<comment type="catalytic activity">
    <reaction evidence="6">
        <text>(5R)-5-hydroxy-L-lysine + GTP = (5R)-5-phosphooxy-L-lysine + GDP + H(+)</text>
        <dbReference type="Rhea" id="RHEA:19049"/>
        <dbReference type="ChEBI" id="CHEBI:15378"/>
        <dbReference type="ChEBI" id="CHEBI:37565"/>
        <dbReference type="ChEBI" id="CHEBI:57882"/>
        <dbReference type="ChEBI" id="CHEBI:58189"/>
        <dbReference type="ChEBI" id="CHEBI:58357"/>
        <dbReference type="EC" id="2.7.1.81"/>
    </reaction>
</comment>
<dbReference type="InterPro" id="IPR002575">
    <property type="entry name" value="Aminoglycoside_PTrfase"/>
</dbReference>
<sequence>ELIGGAVLLPRWRVVSDLLGKGGAEKSLRYGCWMILWALGIIVSTYKRKSFVCWSQAFLTLELLRSRGGQSAVLLGVGMLVAGTAAGLGLQAAFGMGKDDVYIVGSSSIIGMHGDLPSLLKQFGLVGEDFEFKELPAFDDCSLLVTTQGQRYVLKAHNALLTAGSRQRLEAQDRVIQRLHDRGLPVPTVVRCTSGESMVALEPHAPGGPIPYARLLTYLDGDIVPNEIPKDAAFLQAVGELVGRVAVALVGFEDPGAHWTWDWDMKRVPE</sequence>
<comment type="function">
    <text evidence="7">Catalyzes the GTP-dependent phosphorylation of 5-hydroxy-L-lysine.</text>
</comment>
<keyword evidence="10" id="KW-0472">Membrane</keyword>
<protein>
    <recommendedName>
        <fullName evidence="9">Hydroxylysine kinase</fullName>
        <ecNumber evidence="8">2.7.1.81</ecNumber>
    </recommendedName>
</protein>
<dbReference type="EMBL" id="CAJNNW010001465">
    <property type="protein sequence ID" value="CAE8638631.1"/>
    <property type="molecule type" value="Genomic_DNA"/>
</dbReference>
<dbReference type="GO" id="GO:0005737">
    <property type="term" value="C:cytoplasm"/>
    <property type="evidence" value="ECO:0007669"/>
    <property type="project" value="UniProtKB-SubCell"/>
</dbReference>
<evidence type="ECO:0000256" key="6">
    <source>
        <dbReference type="ARBA" id="ARBA00036820"/>
    </source>
</evidence>
<accession>A0A813HMH5</accession>
<evidence type="ECO:0000256" key="1">
    <source>
        <dbReference type="ARBA" id="ARBA00004496"/>
    </source>
</evidence>
<dbReference type="InterPro" id="IPR011009">
    <property type="entry name" value="Kinase-like_dom_sf"/>
</dbReference>
<reference evidence="12" key="1">
    <citation type="submission" date="2021-02" db="EMBL/GenBank/DDBJ databases">
        <authorList>
            <person name="Dougan E. K."/>
            <person name="Rhodes N."/>
            <person name="Thang M."/>
            <person name="Chan C."/>
        </authorList>
    </citation>
    <scope>NUCLEOTIDE SEQUENCE</scope>
</reference>
<dbReference type="Proteomes" id="UP000626109">
    <property type="component" value="Unassembled WGS sequence"/>
</dbReference>
<dbReference type="Pfam" id="PF01636">
    <property type="entry name" value="APH"/>
    <property type="match status" value="1"/>
</dbReference>
<dbReference type="Gene3D" id="3.30.200.20">
    <property type="entry name" value="Phosphorylase Kinase, domain 1"/>
    <property type="match status" value="1"/>
</dbReference>
<dbReference type="PANTHER" id="PTHR21064">
    <property type="entry name" value="AMINOGLYCOSIDE PHOSPHOTRANSFERASE DOMAIN-CONTAINING PROTEIN-RELATED"/>
    <property type="match status" value="1"/>
</dbReference>
<gene>
    <name evidence="12" type="ORF">PGLA2088_LOCUS1862</name>
</gene>
<dbReference type="PANTHER" id="PTHR21064:SF1">
    <property type="entry name" value="HYDROXYLYSINE KINASE"/>
    <property type="match status" value="1"/>
</dbReference>
<keyword evidence="5" id="KW-0418">Kinase</keyword>
<dbReference type="GO" id="GO:0047992">
    <property type="term" value="F:hydroxylysine kinase activity"/>
    <property type="evidence" value="ECO:0007669"/>
    <property type="project" value="UniProtKB-EC"/>
</dbReference>
<dbReference type="InterPro" id="IPR050249">
    <property type="entry name" value="Pseudomonas-type_ThrB"/>
</dbReference>
<evidence type="ECO:0000256" key="7">
    <source>
        <dbReference type="ARBA" id="ARBA00037368"/>
    </source>
</evidence>
<feature type="transmembrane region" description="Helical" evidence="10">
    <location>
        <begin position="72"/>
        <end position="94"/>
    </location>
</feature>
<comment type="subcellular location">
    <subcellularLocation>
        <location evidence="1">Cytoplasm</location>
    </subcellularLocation>
</comment>
<name>A0A813HMH5_POLGL</name>
<evidence type="ECO:0000256" key="9">
    <source>
        <dbReference type="ARBA" id="ARBA00040505"/>
    </source>
</evidence>
<feature type="non-terminal residue" evidence="12">
    <location>
        <position position="1"/>
    </location>
</feature>
<dbReference type="EC" id="2.7.1.81" evidence="8"/>
<dbReference type="SUPFAM" id="SSF56112">
    <property type="entry name" value="Protein kinase-like (PK-like)"/>
    <property type="match status" value="1"/>
</dbReference>
<keyword evidence="4" id="KW-0808">Transferase</keyword>
<feature type="domain" description="Aminoglycoside phosphotransferase" evidence="11">
    <location>
        <begin position="144"/>
        <end position="261"/>
    </location>
</feature>
<keyword evidence="3" id="KW-0963">Cytoplasm</keyword>
<evidence type="ECO:0000256" key="5">
    <source>
        <dbReference type="ARBA" id="ARBA00022777"/>
    </source>
</evidence>
<evidence type="ECO:0000256" key="10">
    <source>
        <dbReference type="SAM" id="Phobius"/>
    </source>
</evidence>
<evidence type="ECO:0000259" key="11">
    <source>
        <dbReference type="Pfam" id="PF01636"/>
    </source>
</evidence>
<evidence type="ECO:0000313" key="13">
    <source>
        <dbReference type="Proteomes" id="UP000626109"/>
    </source>
</evidence>
<evidence type="ECO:0000256" key="8">
    <source>
        <dbReference type="ARBA" id="ARBA00038873"/>
    </source>
</evidence>
<evidence type="ECO:0000256" key="3">
    <source>
        <dbReference type="ARBA" id="ARBA00022490"/>
    </source>
</evidence>
<comment type="similarity">
    <text evidence="2">Belongs to the aminoglycoside phosphotransferase family.</text>
</comment>
<evidence type="ECO:0000256" key="2">
    <source>
        <dbReference type="ARBA" id="ARBA00006219"/>
    </source>
</evidence>
<keyword evidence="10" id="KW-1133">Transmembrane helix</keyword>
<comment type="caution">
    <text evidence="12">The sequence shown here is derived from an EMBL/GenBank/DDBJ whole genome shotgun (WGS) entry which is preliminary data.</text>
</comment>
<feature type="transmembrane region" description="Helical" evidence="10">
    <location>
        <begin position="28"/>
        <end position="46"/>
    </location>
</feature>
<feature type="non-terminal residue" evidence="12">
    <location>
        <position position="270"/>
    </location>
</feature>
<evidence type="ECO:0000256" key="4">
    <source>
        <dbReference type="ARBA" id="ARBA00022679"/>
    </source>
</evidence>